<reference evidence="1 2" key="1">
    <citation type="journal article" date="2016" name="Nat. Commun.">
        <title>Thousands of microbial genomes shed light on interconnected biogeochemical processes in an aquifer system.</title>
        <authorList>
            <person name="Anantharaman K."/>
            <person name="Brown C.T."/>
            <person name="Hug L.A."/>
            <person name="Sharon I."/>
            <person name="Castelle C.J."/>
            <person name="Probst A.J."/>
            <person name="Thomas B.C."/>
            <person name="Singh A."/>
            <person name="Wilkins M.J."/>
            <person name="Karaoz U."/>
            <person name="Brodie E.L."/>
            <person name="Williams K.H."/>
            <person name="Hubbard S.S."/>
            <person name="Banfield J.F."/>
        </authorList>
    </citation>
    <scope>NUCLEOTIDE SEQUENCE [LARGE SCALE GENOMIC DNA]</scope>
</reference>
<dbReference type="EMBL" id="MFGO01000039">
    <property type="protein sequence ID" value="OGF39967.1"/>
    <property type="molecule type" value="Genomic_DNA"/>
</dbReference>
<comment type="caution">
    <text evidence="1">The sequence shown here is derived from an EMBL/GenBank/DDBJ whole genome shotgun (WGS) entry which is preliminary data.</text>
</comment>
<dbReference type="AlphaFoldDB" id="A0A1F5TMC1"/>
<name>A0A1F5TMC1_9BACT</name>
<protein>
    <submittedName>
        <fullName evidence="1">Uncharacterized protein</fullName>
    </submittedName>
</protein>
<gene>
    <name evidence="1" type="ORF">A2531_01950</name>
</gene>
<accession>A0A1F5TMC1</accession>
<evidence type="ECO:0000313" key="1">
    <source>
        <dbReference type="EMBL" id="OGF39967.1"/>
    </source>
</evidence>
<sequence length="88" mass="9967">MIIIVSLICIGYFSLLNINKIHNSFDSVNKETMPIIDSLKDMKIGVLRVLSSTMEFGLINCENQNKFSNKGEIEEVEENLITNGKILF</sequence>
<evidence type="ECO:0000313" key="2">
    <source>
        <dbReference type="Proteomes" id="UP000177579"/>
    </source>
</evidence>
<dbReference type="Proteomes" id="UP000177579">
    <property type="component" value="Unassembled WGS sequence"/>
</dbReference>
<organism evidence="1 2">
    <name type="scientific">Candidatus Falkowbacteria bacterium RIFOXYD2_FULL_34_120</name>
    <dbReference type="NCBI Taxonomy" id="1798007"/>
    <lineage>
        <taxon>Bacteria</taxon>
        <taxon>Candidatus Falkowiibacteriota</taxon>
    </lineage>
</organism>
<proteinExistence type="predicted"/>